<accession>A0A7Y9J3E2</accession>
<evidence type="ECO:0000313" key="2">
    <source>
        <dbReference type="EMBL" id="NYD25149.1"/>
    </source>
</evidence>
<gene>
    <name evidence="2" type="ORF">BJ968_004758</name>
</gene>
<sequence length="92" mass="9624">MTYHPRTQRSSTLTRLESAAGTEAPSTRGWPSPPGPTVPGACGGPTSPAGSGHVQEDHTPTGDAWTAFPCDQARSRAYRWGEDGHRGGSHLG</sequence>
<keyword evidence="3" id="KW-1185">Reference proteome</keyword>
<reference evidence="2 3" key="1">
    <citation type="submission" date="2020-07" db="EMBL/GenBank/DDBJ databases">
        <title>Sequencing the genomes of 1000 actinobacteria strains.</title>
        <authorList>
            <person name="Klenk H.-P."/>
        </authorList>
    </citation>
    <scope>NUCLEOTIDE SEQUENCE [LARGE SCALE GENOMIC DNA]</scope>
    <source>
        <strain evidence="2 3">DSM 7487</strain>
    </source>
</reference>
<organism evidence="2 3">
    <name type="scientific">Kineococcus aurantiacus</name>
    <dbReference type="NCBI Taxonomy" id="37633"/>
    <lineage>
        <taxon>Bacteria</taxon>
        <taxon>Bacillati</taxon>
        <taxon>Actinomycetota</taxon>
        <taxon>Actinomycetes</taxon>
        <taxon>Kineosporiales</taxon>
        <taxon>Kineosporiaceae</taxon>
        <taxon>Kineococcus</taxon>
    </lineage>
</organism>
<feature type="region of interest" description="Disordered" evidence="1">
    <location>
        <begin position="1"/>
        <end position="68"/>
    </location>
</feature>
<name>A0A7Y9J3E2_9ACTN</name>
<evidence type="ECO:0000256" key="1">
    <source>
        <dbReference type="SAM" id="MobiDB-lite"/>
    </source>
</evidence>
<protein>
    <submittedName>
        <fullName evidence="2">Uncharacterized protein</fullName>
    </submittedName>
</protein>
<dbReference type="AlphaFoldDB" id="A0A7Y9J3E2"/>
<dbReference type="Proteomes" id="UP000521922">
    <property type="component" value="Unassembled WGS sequence"/>
</dbReference>
<dbReference type="EMBL" id="JACCBB010000002">
    <property type="protein sequence ID" value="NYD25149.1"/>
    <property type="molecule type" value="Genomic_DNA"/>
</dbReference>
<evidence type="ECO:0000313" key="3">
    <source>
        <dbReference type="Proteomes" id="UP000521922"/>
    </source>
</evidence>
<proteinExistence type="predicted"/>
<comment type="caution">
    <text evidence="2">The sequence shown here is derived from an EMBL/GenBank/DDBJ whole genome shotgun (WGS) entry which is preliminary data.</text>
</comment>